<gene>
    <name evidence="2" type="ordered locus">M5M_01740</name>
</gene>
<dbReference type="HOGENOM" id="CLU_070253_0_0_6"/>
<name>K4KF36_SIMAS</name>
<dbReference type="RefSeq" id="WP_015045744.1">
    <property type="nucleotide sequence ID" value="NC_018868.3"/>
</dbReference>
<protein>
    <recommendedName>
        <fullName evidence="1">Ribosomal RNA large subunit methyltransferase K/L-like methyltransferase domain-containing protein</fullName>
    </recommendedName>
</protein>
<dbReference type="Proteomes" id="UP000000466">
    <property type="component" value="Chromosome"/>
</dbReference>
<dbReference type="InterPro" id="IPR000241">
    <property type="entry name" value="RlmKL-like_Mtase"/>
</dbReference>
<dbReference type="OrthoDB" id="1637728at2"/>
<reference evidence="2 3" key="1">
    <citation type="journal article" date="2013" name="Genome Announc.">
        <title>Complete genome sequence of Simiduia agarivorans SA1(T), a marine bacterium able to degrade a variety of polysaccharides.</title>
        <authorList>
            <person name="Lin S.Y."/>
            <person name="Shieh W.Y."/>
            <person name="Chen J.S."/>
            <person name="Tang S.L."/>
        </authorList>
    </citation>
    <scope>NUCLEOTIDE SEQUENCE [LARGE SCALE GENOMIC DNA]</scope>
    <source>
        <strain evidence="3">DSM 21679 / JCM 13881 / BCRC 17597 / SA1</strain>
    </source>
</reference>
<dbReference type="InterPro" id="IPR029063">
    <property type="entry name" value="SAM-dependent_MTases_sf"/>
</dbReference>
<dbReference type="KEGG" id="saga:M5M_01740"/>
<proteinExistence type="predicted"/>
<organism evidence="2 3">
    <name type="scientific">Simiduia agarivorans (strain DSM 21679 / JCM 13881 / BCRC 17597 / SA1)</name>
    <dbReference type="NCBI Taxonomy" id="1117647"/>
    <lineage>
        <taxon>Bacteria</taxon>
        <taxon>Pseudomonadati</taxon>
        <taxon>Pseudomonadota</taxon>
        <taxon>Gammaproteobacteria</taxon>
        <taxon>Cellvibrionales</taxon>
        <taxon>Cellvibrionaceae</taxon>
        <taxon>Simiduia</taxon>
    </lineage>
</organism>
<evidence type="ECO:0000313" key="3">
    <source>
        <dbReference type="Proteomes" id="UP000000466"/>
    </source>
</evidence>
<sequence>MPRYLILQDPGHNRVYFNASLGMATAELSVLCQSRHWPAPTDCELAGIRYLQFDTPEPLNAADRLAIAQLSASYALFSTDGKQLTPEPFGNTHLIEDKISSLQKYAGKTNEHFTRLMINMARYALEPTVDDRPLRLLDPVAGRGTTLFEALTLGMHATGIELESRSVHETQVFFKKFLEQERIKHAHKRQRVAGKNKQEAVFAEQFSFAGDKKSLAQSPQTLSLIEGDTLRAAEFCKPNEFDLLVGDLPYGIAHGNKGQVHTSRNPVELVASAAPGWHRVTRTGGVLALAWNAHLISRQALAEPLQATGFRVLHHSPYDQLIHRVDNAIRRDLIVAVKQD</sequence>
<dbReference type="SUPFAM" id="SSF53335">
    <property type="entry name" value="S-adenosyl-L-methionine-dependent methyltransferases"/>
    <property type="match status" value="1"/>
</dbReference>
<dbReference type="Pfam" id="PF01170">
    <property type="entry name" value="UPF0020"/>
    <property type="match status" value="1"/>
</dbReference>
<feature type="domain" description="Ribosomal RNA large subunit methyltransferase K/L-like methyltransferase" evidence="1">
    <location>
        <begin position="132"/>
        <end position="288"/>
    </location>
</feature>
<evidence type="ECO:0000259" key="1">
    <source>
        <dbReference type="Pfam" id="PF01170"/>
    </source>
</evidence>
<dbReference type="EMBL" id="CP003746">
    <property type="protein sequence ID" value="AFU97571.1"/>
    <property type="molecule type" value="Genomic_DNA"/>
</dbReference>
<dbReference type="eggNOG" id="COG0863">
    <property type="taxonomic scope" value="Bacteria"/>
</dbReference>
<keyword evidence="3" id="KW-1185">Reference proteome</keyword>
<accession>K4KF36</accession>
<dbReference type="STRING" id="1117647.M5M_01740"/>
<evidence type="ECO:0000313" key="2">
    <source>
        <dbReference type="EMBL" id="AFU97571.1"/>
    </source>
</evidence>
<dbReference type="AlphaFoldDB" id="K4KF36"/>
<dbReference type="Gene3D" id="3.40.50.150">
    <property type="entry name" value="Vaccinia Virus protein VP39"/>
    <property type="match status" value="1"/>
</dbReference>